<sequence>MRVAINEMHCQGHTMCALSAPELFHFDEDGHAYVESPDVPAGLETKVRNAQANCPERAITVED</sequence>
<reference evidence="8 9" key="1">
    <citation type="journal article" date="2021" name="Front. Microbiol.">
        <title>Bacterial Transformation of Aromatic Monomers in Softwood Black Liquor.</title>
        <authorList>
            <person name="Navas L.E."/>
            <person name="Dexter G."/>
            <person name="Liu J."/>
            <person name="Levy-Booth D."/>
            <person name="Cho M."/>
            <person name="Jang S.K."/>
            <person name="Mansfield S.D."/>
            <person name="Renneckar S."/>
            <person name="Mohn W.W."/>
            <person name="Eltis L.D."/>
        </authorList>
    </citation>
    <scope>NUCLEOTIDE SEQUENCE [LARGE SCALE GENOMIC DNA]</scope>
    <source>
        <strain evidence="8 9">GD02</strain>
    </source>
</reference>
<dbReference type="GO" id="GO:0046872">
    <property type="term" value="F:metal ion binding"/>
    <property type="evidence" value="ECO:0007669"/>
    <property type="project" value="UniProtKB-KW"/>
</dbReference>
<proteinExistence type="predicted"/>
<keyword evidence="5" id="KW-0408">Iron</keyword>
<evidence type="ECO:0000256" key="6">
    <source>
        <dbReference type="ARBA" id="ARBA00023014"/>
    </source>
</evidence>
<keyword evidence="7" id="KW-0003">3Fe-4S</keyword>
<keyword evidence="6" id="KW-0411">Iron-sulfur</keyword>
<dbReference type="PANTHER" id="PTHR36923">
    <property type="entry name" value="FERREDOXIN"/>
    <property type="match status" value="1"/>
</dbReference>
<evidence type="ECO:0000313" key="9">
    <source>
        <dbReference type="Proteomes" id="UP001162740"/>
    </source>
</evidence>
<dbReference type="Proteomes" id="UP001162740">
    <property type="component" value="Plasmid pGD02.2.1"/>
</dbReference>
<accession>A0AA46X1H2</accession>
<evidence type="ECO:0000313" key="8">
    <source>
        <dbReference type="EMBL" id="UZF48315.1"/>
    </source>
</evidence>
<evidence type="ECO:0000256" key="1">
    <source>
        <dbReference type="ARBA" id="ARBA00001927"/>
    </source>
</evidence>
<name>A0AA46X1H2_RHORH</name>
<keyword evidence="8" id="KW-0614">Plasmid</keyword>
<evidence type="ECO:0000256" key="2">
    <source>
        <dbReference type="ARBA" id="ARBA00022448"/>
    </source>
</evidence>
<dbReference type="Pfam" id="PF13459">
    <property type="entry name" value="Fer4_15"/>
    <property type="match status" value="1"/>
</dbReference>
<organism evidence="8 9">
    <name type="scientific">Rhodococcus rhodochrous</name>
    <dbReference type="NCBI Taxonomy" id="1829"/>
    <lineage>
        <taxon>Bacteria</taxon>
        <taxon>Bacillati</taxon>
        <taxon>Actinomycetota</taxon>
        <taxon>Actinomycetes</taxon>
        <taxon>Mycobacteriales</taxon>
        <taxon>Nocardiaceae</taxon>
        <taxon>Rhodococcus</taxon>
    </lineage>
</organism>
<dbReference type="Gene3D" id="3.30.70.20">
    <property type="match status" value="1"/>
</dbReference>
<dbReference type="EMBL" id="CP083975">
    <property type="protein sequence ID" value="UZF48315.1"/>
    <property type="molecule type" value="Genomic_DNA"/>
</dbReference>
<keyword evidence="2" id="KW-0813">Transport</keyword>
<dbReference type="RefSeq" id="WP_229581037.1">
    <property type="nucleotide sequence ID" value="NZ_CP083975.1"/>
</dbReference>
<evidence type="ECO:0000256" key="5">
    <source>
        <dbReference type="ARBA" id="ARBA00023004"/>
    </source>
</evidence>
<keyword evidence="3" id="KW-0479">Metal-binding</keyword>
<comment type="cofactor">
    <cofactor evidence="1">
        <name>[3Fe-4S] cluster</name>
        <dbReference type="ChEBI" id="CHEBI:21137"/>
    </cofactor>
</comment>
<dbReference type="PANTHER" id="PTHR36923:SF3">
    <property type="entry name" value="FERREDOXIN"/>
    <property type="match status" value="1"/>
</dbReference>
<dbReference type="InterPro" id="IPR051269">
    <property type="entry name" value="Fe-S_cluster_ET"/>
</dbReference>
<keyword evidence="4" id="KW-0249">Electron transport</keyword>
<protein>
    <submittedName>
        <fullName evidence="8">Ferredoxin</fullName>
    </submittedName>
</protein>
<geneLocation type="plasmid" evidence="8 9">
    <name>pGD02.2.1</name>
</geneLocation>
<dbReference type="GO" id="GO:0051538">
    <property type="term" value="F:3 iron, 4 sulfur cluster binding"/>
    <property type="evidence" value="ECO:0007669"/>
    <property type="project" value="UniProtKB-KW"/>
</dbReference>
<evidence type="ECO:0000256" key="7">
    <source>
        <dbReference type="ARBA" id="ARBA00023291"/>
    </source>
</evidence>
<evidence type="ECO:0000256" key="3">
    <source>
        <dbReference type="ARBA" id="ARBA00022723"/>
    </source>
</evidence>
<gene>
    <name evidence="8" type="ORF">KUM34_028670</name>
</gene>
<dbReference type="AlphaFoldDB" id="A0AA46X1H2"/>
<evidence type="ECO:0000256" key="4">
    <source>
        <dbReference type="ARBA" id="ARBA00022982"/>
    </source>
</evidence>
<dbReference type="SUPFAM" id="SSF54862">
    <property type="entry name" value="4Fe-4S ferredoxins"/>
    <property type="match status" value="1"/>
</dbReference>